<organism evidence="8 9">
    <name type="scientific">Stylonychia lemnae</name>
    <name type="common">Ciliate</name>
    <dbReference type="NCBI Taxonomy" id="5949"/>
    <lineage>
        <taxon>Eukaryota</taxon>
        <taxon>Sar</taxon>
        <taxon>Alveolata</taxon>
        <taxon>Ciliophora</taxon>
        <taxon>Intramacronucleata</taxon>
        <taxon>Spirotrichea</taxon>
        <taxon>Stichotrichia</taxon>
        <taxon>Sporadotrichida</taxon>
        <taxon>Oxytrichidae</taxon>
        <taxon>Stylonychinae</taxon>
        <taxon>Stylonychia</taxon>
    </lineage>
</organism>
<sequence>MKGVSQQVKSSSGKKQNKQKKQLPQAKDVEQDERFNQVFTDPRFMKVPQKIKKVEIDDRFKKGLTSKEFNTVAKVDKYGNRVDKMDNTMLKFYNIDKKEQKQKQKQIESEVESEDDDVDMQSDEHSVEQEAKRYYDEEGKFKWNVEGSSDDEDGEDEDEAQNQNKVDEVDSDSDENDIEGQDMVDDSDNDSVWSVKDEAKVAESEEQVEIGKRLALTNMDWDNLTAVDILSLFTSLCKGDMFIQKVEIYPSLFGLEQMKKDSLYGPPKEILDVAPPKNFKKGKVMGEDENEFLDDDEKAAMGFNSSQLRKYEIQKMKYFYAVIYCSSKKTAKKLFDEYNGFEFEQSNLRLNLSFVADDLKFPQKLKEKATEVPAGYQFRGANTLSKALNHTNVKMTWDQDDPKRQQKFQKLMERDESDIDEDEFKEFLASGSEDEAGMEDQDQDKIEQYRQKLLGALSGASGDIKDVFRKRDLQDDDENDDQQLDIKFNVGFGEDVGKKLLQDKKTRKEEQGESDWQKYQRKRKEKRKEKKVNAKEKQKQSKIEIFEDENDEQAKKRKAQLELIIGTKNNGMGEFKADTKDKRFNAVLKGKDFALDPTHKNFRKVADGEFIKEQKIKRRKMHDDE</sequence>
<evidence type="ECO:0000313" key="9">
    <source>
        <dbReference type="Proteomes" id="UP000039865"/>
    </source>
</evidence>
<dbReference type="InterPro" id="IPR012580">
    <property type="entry name" value="NUC153"/>
</dbReference>
<evidence type="ECO:0000256" key="5">
    <source>
        <dbReference type="SAM" id="MobiDB-lite"/>
    </source>
</evidence>
<dbReference type="AlphaFoldDB" id="A0A078A6B5"/>
<feature type="region of interest" description="Disordered" evidence="5">
    <location>
        <begin position="503"/>
        <end position="554"/>
    </location>
</feature>
<accession>A0A078A6B5</accession>
<evidence type="ECO:0000256" key="4">
    <source>
        <dbReference type="ARBA" id="ARBA00023242"/>
    </source>
</evidence>
<evidence type="ECO:0000256" key="3">
    <source>
        <dbReference type="ARBA" id="ARBA00023054"/>
    </source>
</evidence>
<dbReference type="InterPro" id="IPR056750">
    <property type="entry name" value="RRM_ESF1"/>
</dbReference>
<feature type="compositionally biased region" description="Low complexity" evidence="5">
    <location>
        <begin position="1"/>
        <end position="14"/>
    </location>
</feature>
<comment type="subcellular location">
    <subcellularLocation>
        <location evidence="1">Nucleus</location>
        <location evidence="1">Nucleolus</location>
    </subcellularLocation>
</comment>
<comment type="similarity">
    <text evidence="2">Belongs to the ESF1 family.</text>
</comment>
<dbReference type="GO" id="GO:0005730">
    <property type="term" value="C:nucleolus"/>
    <property type="evidence" value="ECO:0007669"/>
    <property type="project" value="UniProtKB-SubCell"/>
</dbReference>
<feature type="domain" description="NUC153" evidence="6">
    <location>
        <begin position="581"/>
        <end position="604"/>
    </location>
</feature>
<evidence type="ECO:0000313" key="8">
    <source>
        <dbReference type="EMBL" id="CDW77800.1"/>
    </source>
</evidence>
<feature type="region of interest" description="Disordered" evidence="5">
    <location>
        <begin position="1"/>
        <end position="35"/>
    </location>
</feature>
<feature type="compositionally biased region" description="Basic residues" evidence="5">
    <location>
        <begin position="519"/>
        <end position="530"/>
    </location>
</feature>
<dbReference type="InterPro" id="IPR039754">
    <property type="entry name" value="Esf1"/>
</dbReference>
<feature type="compositionally biased region" description="Basic and acidic residues" evidence="5">
    <location>
        <begin position="503"/>
        <end position="518"/>
    </location>
</feature>
<keyword evidence="3" id="KW-0175">Coiled coil</keyword>
<feature type="domain" description="ESF1 RRM" evidence="7">
    <location>
        <begin position="212"/>
        <end position="370"/>
    </location>
</feature>
<dbReference type="GO" id="GO:0003723">
    <property type="term" value="F:RNA binding"/>
    <property type="evidence" value="ECO:0007669"/>
    <property type="project" value="TreeGrafter"/>
</dbReference>
<evidence type="ECO:0000259" key="6">
    <source>
        <dbReference type="Pfam" id="PF08159"/>
    </source>
</evidence>
<dbReference type="PANTHER" id="PTHR12202">
    <property type="entry name" value="ESF1 HOMOLOG"/>
    <property type="match status" value="1"/>
</dbReference>
<feature type="compositionally biased region" description="Acidic residues" evidence="5">
    <location>
        <begin position="109"/>
        <end position="121"/>
    </location>
</feature>
<feature type="compositionally biased region" description="Basic and acidic residues" evidence="5">
    <location>
        <begin position="94"/>
        <end position="108"/>
    </location>
</feature>
<name>A0A078A6B5_STYLE</name>
<dbReference type="GO" id="GO:0006364">
    <property type="term" value="P:rRNA processing"/>
    <property type="evidence" value="ECO:0007669"/>
    <property type="project" value="InterPro"/>
</dbReference>
<evidence type="ECO:0000256" key="2">
    <source>
        <dbReference type="ARBA" id="ARBA00009087"/>
    </source>
</evidence>
<feature type="compositionally biased region" description="Basic and acidic residues" evidence="5">
    <location>
        <begin position="122"/>
        <end position="143"/>
    </location>
</feature>
<feature type="region of interest" description="Disordered" evidence="5">
    <location>
        <begin position="93"/>
        <end position="191"/>
    </location>
</feature>
<feature type="compositionally biased region" description="Acidic residues" evidence="5">
    <location>
        <begin position="169"/>
        <end position="189"/>
    </location>
</feature>
<dbReference type="Pfam" id="PF08159">
    <property type="entry name" value="NUC153"/>
    <property type="match status" value="1"/>
</dbReference>
<keyword evidence="9" id="KW-1185">Reference proteome</keyword>
<proteinExistence type="inferred from homology"/>
<dbReference type="OMA" id="YEMEMSW"/>
<dbReference type="Proteomes" id="UP000039865">
    <property type="component" value="Unassembled WGS sequence"/>
</dbReference>
<protein>
    <submittedName>
        <fullName evidence="8">Uncharacterized protein</fullName>
    </submittedName>
</protein>
<dbReference type="Pfam" id="PF25121">
    <property type="entry name" value="RRM_ESF1"/>
    <property type="match status" value="1"/>
</dbReference>
<gene>
    <name evidence="8" type="primary">Contig14293.g15222</name>
    <name evidence="8" type="ORF">STYLEM_6766</name>
</gene>
<dbReference type="OrthoDB" id="307786at2759"/>
<evidence type="ECO:0000256" key="1">
    <source>
        <dbReference type="ARBA" id="ARBA00004604"/>
    </source>
</evidence>
<feature type="compositionally biased region" description="Basic and acidic residues" evidence="5">
    <location>
        <begin position="531"/>
        <end position="545"/>
    </location>
</feature>
<dbReference type="PANTHER" id="PTHR12202:SF0">
    <property type="entry name" value="ESF1 HOMOLOG"/>
    <property type="match status" value="1"/>
</dbReference>
<dbReference type="InParanoid" id="A0A078A6B5"/>
<dbReference type="EMBL" id="CCKQ01006489">
    <property type="protein sequence ID" value="CDW77800.1"/>
    <property type="molecule type" value="Genomic_DNA"/>
</dbReference>
<evidence type="ECO:0000259" key="7">
    <source>
        <dbReference type="Pfam" id="PF25121"/>
    </source>
</evidence>
<reference evidence="8 9" key="1">
    <citation type="submission" date="2014-06" db="EMBL/GenBank/DDBJ databases">
        <authorList>
            <person name="Swart Estienne"/>
        </authorList>
    </citation>
    <scope>NUCLEOTIDE SEQUENCE [LARGE SCALE GENOMIC DNA]</scope>
    <source>
        <strain evidence="8 9">130c</strain>
    </source>
</reference>
<keyword evidence="4" id="KW-0539">Nucleus</keyword>
<feature type="compositionally biased region" description="Acidic residues" evidence="5">
    <location>
        <begin position="148"/>
        <end position="160"/>
    </location>
</feature>